<sequence>MTEFSYVVTHITSSPDVVVTNDVESIELVDSGTGEIKSAKITLNALFGKYITSTPVIEQFDQFKISITDDASNTYEQIYEVDRLTPIKNAGEGNKLEIELLGQEQHLQKIDVAKQFYFESATGVTSNIIDFYNDTKGSLQPQVINHSTFTSGNNELPKWTANNYEFGVAEIKAYDALLHIVEGLGASVANGGAGDFFELYFDSNTSDPTKIKFKAFSSGSKPSSGSEVTISDSVAVNEAPTEGGIDAITGTVIKAWGRKGLGTLPNSVQDFSGQLEAFLLHPDHESGVTYPVGARVQKDGTHYQANAETSQTPPHANWTSKTFADIQGASNGYSLWTESKVDEWKSSGSDPSNSNYGLGCHDSNLVIDDDTYFQTWVHAKSTNPDNSNVNIYKYSGSSSGNYRGLRVLCNGTGAGDFSGNDKFGKAYTGNICEYNGSEWIVKYVTSNDNRCAVLDEGKVYEKQSGTWTDISGTARENHCFHSTSVANVAGYNTTSDGSGTFGDNSAVEWTYAYSAFDTIPAGLFTSSGFYKIGAWANWSVPFPENSHNSNTLGELYGNNTTKKEPATIDANNMHLTHSGNVGFNNSEAEELGAIDGLQFWVKFKWTDIVATNGVLQGDFKMRCTLYDTDDNVVTADFVIPFNNLWHQVKLPFSSFSPYRARIPLALGNIAPNIVTPDLEILNVFQWKNIKRVAVQWQDVYDEQGRYSPEGSRAITQAVPGTTTIKLAIDAFCFTKPLCAVTAPNTTRCIEPRSMNVPDISNSVQLSQIVNSQKDIEQFQHKEFTITTPGKIDINFGDTFFLNDSKLVNDSDTRTADSGGNSNTIRLVAKRISYKITKNSNGAGNFLRTILGIKRIIS</sequence>
<keyword evidence="2" id="KW-1185">Reference proteome</keyword>
<evidence type="ECO:0000313" key="1">
    <source>
        <dbReference type="EMBL" id="UVF62399.1"/>
    </source>
</evidence>
<evidence type="ECO:0000313" key="2">
    <source>
        <dbReference type="Proteomes" id="UP001157003"/>
    </source>
</evidence>
<protein>
    <submittedName>
        <fullName evidence="1">Baseplate protein</fullName>
    </submittedName>
</protein>
<accession>A0A976UAN0</accession>
<name>A0A976UAN0_9CAUD</name>
<dbReference type="EMBL" id="ON649700">
    <property type="protein sequence ID" value="UVF62399.1"/>
    <property type="molecule type" value="Genomic_DNA"/>
</dbReference>
<reference evidence="1 2" key="1">
    <citation type="submission" date="2022-05" db="EMBL/GenBank/DDBJ databases">
        <title>Diverse viruses of marine archaea discovered using metagenomics.</title>
        <authorList>
            <person name="Zhou Y."/>
        </authorList>
    </citation>
    <scope>NUCLEOTIDE SEQUENCE [LARGE SCALE GENOMIC DNA]</scope>
    <source>
        <strain evidence="1">YSH_174770</strain>
    </source>
</reference>
<organism evidence="1 2">
    <name type="scientific">Nitrososphaeria virus YSH_174770</name>
    <dbReference type="NCBI Taxonomy" id="3071322"/>
    <lineage>
        <taxon>Viruses</taxon>
        <taxon>Duplodnaviria</taxon>
        <taxon>Heunggongvirae</taxon>
        <taxon>Uroviricota</taxon>
        <taxon>Caudoviricetes</taxon>
        <taxon>Juravirales</taxon>
        <taxon>Yangangviridae</taxon>
        <taxon>Senitvirus</taxon>
        <taxon>Senitvirus yangshanense</taxon>
    </lineage>
</organism>
<proteinExistence type="predicted"/>
<dbReference type="Proteomes" id="UP001157003">
    <property type="component" value="Segment"/>
</dbReference>